<dbReference type="Proteomes" id="UP000218334">
    <property type="component" value="Unassembled WGS sequence"/>
</dbReference>
<gene>
    <name evidence="1" type="ORF">ARMSODRAFT_1017039</name>
</gene>
<evidence type="ECO:0000313" key="1">
    <source>
        <dbReference type="EMBL" id="PBK71106.1"/>
    </source>
</evidence>
<protein>
    <recommendedName>
        <fullName evidence="3">Protein kinase domain-containing protein</fullName>
    </recommendedName>
</protein>
<proteinExistence type="predicted"/>
<reference evidence="2" key="1">
    <citation type="journal article" date="2017" name="Nat. Ecol. Evol.">
        <title>Genome expansion and lineage-specific genetic innovations in the forest pathogenic fungi Armillaria.</title>
        <authorList>
            <person name="Sipos G."/>
            <person name="Prasanna A.N."/>
            <person name="Walter M.C."/>
            <person name="O'Connor E."/>
            <person name="Balint B."/>
            <person name="Krizsan K."/>
            <person name="Kiss B."/>
            <person name="Hess J."/>
            <person name="Varga T."/>
            <person name="Slot J."/>
            <person name="Riley R."/>
            <person name="Boka B."/>
            <person name="Rigling D."/>
            <person name="Barry K."/>
            <person name="Lee J."/>
            <person name="Mihaltcheva S."/>
            <person name="LaButti K."/>
            <person name="Lipzen A."/>
            <person name="Waldron R."/>
            <person name="Moloney N.M."/>
            <person name="Sperisen C."/>
            <person name="Kredics L."/>
            <person name="Vagvoelgyi C."/>
            <person name="Patrignani A."/>
            <person name="Fitzpatrick D."/>
            <person name="Nagy I."/>
            <person name="Doyle S."/>
            <person name="Anderson J.B."/>
            <person name="Grigoriev I.V."/>
            <person name="Gueldener U."/>
            <person name="Muensterkoetter M."/>
            <person name="Nagy L.G."/>
        </authorList>
    </citation>
    <scope>NUCLEOTIDE SEQUENCE [LARGE SCALE GENOMIC DNA]</scope>
    <source>
        <strain evidence="2">28-4</strain>
    </source>
</reference>
<organism evidence="1 2">
    <name type="scientific">Armillaria solidipes</name>
    <dbReference type="NCBI Taxonomy" id="1076256"/>
    <lineage>
        <taxon>Eukaryota</taxon>
        <taxon>Fungi</taxon>
        <taxon>Dikarya</taxon>
        <taxon>Basidiomycota</taxon>
        <taxon>Agaricomycotina</taxon>
        <taxon>Agaricomycetes</taxon>
        <taxon>Agaricomycetidae</taxon>
        <taxon>Agaricales</taxon>
        <taxon>Marasmiineae</taxon>
        <taxon>Physalacriaceae</taxon>
        <taxon>Armillaria</taxon>
    </lineage>
</organism>
<dbReference type="InterPro" id="IPR059179">
    <property type="entry name" value="MLKL-like_MCAfunc"/>
</dbReference>
<dbReference type="CDD" id="cd21037">
    <property type="entry name" value="MLKL_NTD"/>
    <property type="match status" value="1"/>
</dbReference>
<evidence type="ECO:0008006" key="3">
    <source>
        <dbReference type="Google" id="ProtNLM"/>
    </source>
</evidence>
<keyword evidence="2" id="KW-1185">Reference proteome</keyword>
<sequence>MSGIDACIKVAQFTAAAGEMAPFPFIKDAAQCVVLVLETFKNTSKNTKDMEELAESIITILVAVRDTVIKHGPSSATRFQTICMEYQTCMTNLLSKLNSGRRDQRGIWQYLRATKVSDDINDLRQRVQAIQDSFLIRTTTMTQFALCDVHNEITTGFSTLTGSVETSERNITTIKDTVKEMCTLGVRQSEDMQILSARLQGSLQRGLYKGSVWDIIPGNIHIIAPVTHSLTKYHIIRYQDSYCTVENSDTWKVIRKYQTSGENREDAMKQLEQDLDFFMKQRHPNLPQIFGVCRSPDLPAIIFLLHGTKRVPFDHYLHDLPVTRFIQFFSELVKAILCVFE</sequence>
<name>A0A2H3C755_9AGAR</name>
<accession>A0A2H3C755</accession>
<dbReference type="AlphaFoldDB" id="A0A2H3C755"/>
<dbReference type="EMBL" id="KZ293424">
    <property type="protein sequence ID" value="PBK71106.1"/>
    <property type="molecule type" value="Genomic_DNA"/>
</dbReference>
<evidence type="ECO:0000313" key="2">
    <source>
        <dbReference type="Proteomes" id="UP000218334"/>
    </source>
</evidence>